<dbReference type="PANTHER" id="PTHR33588">
    <property type="entry name" value="CILIA- AND FLAGELLA-ASSOCIATED PROTEIN 299"/>
    <property type="match status" value="1"/>
</dbReference>
<dbReference type="InterPro" id="IPR027887">
    <property type="entry name" value="DUF4464"/>
</dbReference>
<evidence type="ECO:0000313" key="8">
    <source>
        <dbReference type="Proteomes" id="UP001200034"/>
    </source>
</evidence>
<evidence type="ECO:0000256" key="1">
    <source>
        <dbReference type="ARBA" id="ARBA00003056"/>
    </source>
</evidence>
<keyword evidence="8" id="KW-1185">Reference proteome</keyword>
<comment type="subcellular location">
    <subcellularLocation>
        <location evidence="3">Cytoplasm</location>
    </subcellularLocation>
    <subcellularLocation>
        <location evidence="2">Nucleus</location>
    </subcellularLocation>
</comment>
<dbReference type="GO" id="GO:0005737">
    <property type="term" value="C:cytoplasm"/>
    <property type="evidence" value="ECO:0007669"/>
    <property type="project" value="UniProtKB-SubCell"/>
</dbReference>
<gene>
    <name evidence="7" type="ORF">KR093_002596</name>
</gene>
<dbReference type="AlphaFoldDB" id="A0AAD4PLV7"/>
<comment type="function">
    <text evidence="1">May be involved in spermatogenesis.</text>
</comment>
<dbReference type="EMBL" id="JAJJHW010001127">
    <property type="protein sequence ID" value="KAH8376995.1"/>
    <property type="molecule type" value="Genomic_DNA"/>
</dbReference>
<evidence type="ECO:0000256" key="5">
    <source>
        <dbReference type="ARBA" id="ARBA00022490"/>
    </source>
</evidence>
<dbReference type="Proteomes" id="UP001200034">
    <property type="component" value="Unassembled WGS sequence"/>
</dbReference>
<organism evidence="7 8">
    <name type="scientific">Drosophila rubida</name>
    <dbReference type="NCBI Taxonomy" id="30044"/>
    <lineage>
        <taxon>Eukaryota</taxon>
        <taxon>Metazoa</taxon>
        <taxon>Ecdysozoa</taxon>
        <taxon>Arthropoda</taxon>
        <taxon>Hexapoda</taxon>
        <taxon>Insecta</taxon>
        <taxon>Pterygota</taxon>
        <taxon>Neoptera</taxon>
        <taxon>Endopterygota</taxon>
        <taxon>Diptera</taxon>
        <taxon>Brachycera</taxon>
        <taxon>Muscomorpha</taxon>
        <taxon>Ephydroidea</taxon>
        <taxon>Drosophilidae</taxon>
        <taxon>Drosophila</taxon>
    </lineage>
</organism>
<reference evidence="7" key="1">
    <citation type="journal article" date="2021" name="Mol. Ecol. Resour.">
        <title>Phylogenomic analyses of the genus Drosophila reveals genomic signals of climate adaptation.</title>
        <authorList>
            <person name="Li F."/>
            <person name="Rane R.V."/>
            <person name="Luria V."/>
            <person name="Xiong Z."/>
            <person name="Chen J."/>
            <person name="Li Z."/>
            <person name="Catullo R.A."/>
            <person name="Griffin P.C."/>
            <person name="Schiffer M."/>
            <person name="Pearce S."/>
            <person name="Lee S.F."/>
            <person name="McElroy K."/>
            <person name="Stocker A."/>
            <person name="Shirriffs J."/>
            <person name="Cockerell F."/>
            <person name="Coppin C."/>
            <person name="Sgro C.M."/>
            <person name="Karger A."/>
            <person name="Cain J.W."/>
            <person name="Weber J.A."/>
            <person name="Santpere G."/>
            <person name="Kirschner M.W."/>
            <person name="Hoffmann A.A."/>
            <person name="Oakeshott J.G."/>
            <person name="Zhang G."/>
        </authorList>
    </citation>
    <scope>NUCLEOTIDE SEQUENCE</scope>
    <source>
        <strain evidence="7">BGI-SZ-2011g</strain>
    </source>
</reference>
<keyword evidence="5" id="KW-0963">Cytoplasm</keyword>
<sequence>MLTMNVLDFSSYEEYLDNFITINDVRYIRNLNVSRCFIQHACGKSCMGRLLSRDEFIEKRKKMHNLMHPRVMNAAELFGRNYHGNDNVLQQFAKREYQLYTKQLAASTIVFLMMRSKKGLEVSSFIDLEQSFREARFKSTQHYVNWPAIFEGKARLTPQSYHLSFFDGSKNKVVMNGSENFQVFPEGAHSLLLIHRGDHKIVCVNGVCHCSHTKNVFRTMHSSSIYGHCIFFDHLVRRVN</sequence>
<dbReference type="PANTHER" id="PTHR33588:SF1">
    <property type="entry name" value="CILIA- AND FLAGELLA-ASSOCIATED PROTEIN 299"/>
    <property type="match status" value="1"/>
</dbReference>
<dbReference type="GO" id="GO:0005634">
    <property type="term" value="C:nucleus"/>
    <property type="evidence" value="ECO:0007669"/>
    <property type="project" value="UniProtKB-SubCell"/>
</dbReference>
<evidence type="ECO:0000256" key="4">
    <source>
        <dbReference type="ARBA" id="ARBA00021436"/>
    </source>
</evidence>
<comment type="caution">
    <text evidence="7">The sequence shown here is derived from an EMBL/GenBank/DDBJ whole genome shotgun (WGS) entry which is preliminary data.</text>
</comment>
<evidence type="ECO:0000256" key="3">
    <source>
        <dbReference type="ARBA" id="ARBA00004496"/>
    </source>
</evidence>
<name>A0AAD4PLV7_9MUSC</name>
<evidence type="ECO:0000313" key="7">
    <source>
        <dbReference type="EMBL" id="KAH8376995.1"/>
    </source>
</evidence>
<proteinExistence type="predicted"/>
<accession>A0AAD4PLV7</accession>
<protein>
    <recommendedName>
        <fullName evidence="4">Cilia- and flagella-associated protein 299</fullName>
    </recommendedName>
</protein>
<keyword evidence="6" id="KW-0539">Nucleus</keyword>
<dbReference type="Pfam" id="PF14713">
    <property type="entry name" value="DUF4464"/>
    <property type="match status" value="1"/>
</dbReference>
<evidence type="ECO:0000256" key="2">
    <source>
        <dbReference type="ARBA" id="ARBA00004123"/>
    </source>
</evidence>
<evidence type="ECO:0000256" key="6">
    <source>
        <dbReference type="ARBA" id="ARBA00023242"/>
    </source>
</evidence>